<dbReference type="EMBL" id="CM010722">
    <property type="protein sequence ID" value="RZC72510.1"/>
    <property type="molecule type" value="Genomic_DNA"/>
</dbReference>
<accession>A0A4Y7KJI4</accession>
<dbReference type="Proteomes" id="UP000316621">
    <property type="component" value="Chromosome 8"/>
</dbReference>
<proteinExistence type="predicted"/>
<sequence length="76" mass="8568">MMDLLRSPVIHGGAVKSNVHSTQQKWRGTTCSECSEESRTIACECGVRVYMLDTQEALESIFKKWEKTAPFAWDGT</sequence>
<dbReference type="AlphaFoldDB" id="A0A4Y7KJI4"/>
<organism evidence="1 2">
    <name type="scientific">Papaver somniferum</name>
    <name type="common">Opium poppy</name>
    <dbReference type="NCBI Taxonomy" id="3469"/>
    <lineage>
        <taxon>Eukaryota</taxon>
        <taxon>Viridiplantae</taxon>
        <taxon>Streptophyta</taxon>
        <taxon>Embryophyta</taxon>
        <taxon>Tracheophyta</taxon>
        <taxon>Spermatophyta</taxon>
        <taxon>Magnoliopsida</taxon>
        <taxon>Ranunculales</taxon>
        <taxon>Papaveraceae</taxon>
        <taxon>Papaveroideae</taxon>
        <taxon>Papaver</taxon>
    </lineage>
</organism>
<evidence type="ECO:0000313" key="2">
    <source>
        <dbReference type="Proteomes" id="UP000316621"/>
    </source>
</evidence>
<dbReference type="Gramene" id="RZC72510">
    <property type="protein sequence ID" value="RZC72510"/>
    <property type="gene ID" value="C5167_047989"/>
</dbReference>
<evidence type="ECO:0000313" key="1">
    <source>
        <dbReference type="EMBL" id="RZC72510.1"/>
    </source>
</evidence>
<gene>
    <name evidence="1" type="ORF">C5167_047989</name>
</gene>
<reference evidence="1 2" key="1">
    <citation type="journal article" date="2018" name="Science">
        <title>The opium poppy genome and morphinan production.</title>
        <authorList>
            <person name="Guo L."/>
            <person name="Winzer T."/>
            <person name="Yang X."/>
            <person name="Li Y."/>
            <person name="Ning Z."/>
            <person name="He Z."/>
            <person name="Teodor R."/>
            <person name="Lu Y."/>
            <person name="Bowser T.A."/>
            <person name="Graham I.A."/>
            <person name="Ye K."/>
        </authorList>
    </citation>
    <scope>NUCLEOTIDE SEQUENCE [LARGE SCALE GENOMIC DNA]</scope>
    <source>
        <strain evidence="2">cv. HN1</strain>
        <tissue evidence="1">Leaves</tissue>
    </source>
</reference>
<protein>
    <submittedName>
        <fullName evidence="1">Uncharacterized protein</fullName>
    </submittedName>
</protein>
<keyword evidence="2" id="KW-1185">Reference proteome</keyword>
<name>A0A4Y7KJI4_PAPSO</name>